<keyword evidence="2" id="KW-0479">Metal-binding</keyword>
<dbReference type="Proteomes" id="UP001458880">
    <property type="component" value="Unassembled WGS sequence"/>
</dbReference>
<proteinExistence type="predicted"/>
<evidence type="ECO:0000313" key="7">
    <source>
        <dbReference type="Proteomes" id="UP001458880"/>
    </source>
</evidence>
<reference evidence="6 7" key="1">
    <citation type="journal article" date="2024" name="BMC Genomics">
        <title>De novo assembly and annotation of Popillia japonica's genome with initial clues to its potential as an invasive pest.</title>
        <authorList>
            <person name="Cucini C."/>
            <person name="Boschi S."/>
            <person name="Funari R."/>
            <person name="Cardaioli E."/>
            <person name="Iannotti N."/>
            <person name="Marturano G."/>
            <person name="Paoli F."/>
            <person name="Bruttini M."/>
            <person name="Carapelli A."/>
            <person name="Frati F."/>
            <person name="Nardi F."/>
        </authorList>
    </citation>
    <scope>NUCLEOTIDE SEQUENCE [LARGE SCALE GENOMIC DNA]</scope>
    <source>
        <strain evidence="6">DMR45628</strain>
    </source>
</reference>
<organism evidence="6 7">
    <name type="scientific">Popillia japonica</name>
    <name type="common">Japanese beetle</name>
    <dbReference type="NCBI Taxonomy" id="7064"/>
    <lineage>
        <taxon>Eukaryota</taxon>
        <taxon>Metazoa</taxon>
        <taxon>Ecdysozoa</taxon>
        <taxon>Arthropoda</taxon>
        <taxon>Hexapoda</taxon>
        <taxon>Insecta</taxon>
        <taxon>Pterygota</taxon>
        <taxon>Neoptera</taxon>
        <taxon>Endopterygota</taxon>
        <taxon>Coleoptera</taxon>
        <taxon>Polyphaga</taxon>
        <taxon>Scarabaeiformia</taxon>
        <taxon>Scarabaeidae</taxon>
        <taxon>Rutelinae</taxon>
        <taxon>Popillia</taxon>
    </lineage>
</organism>
<gene>
    <name evidence="6" type="ORF">QE152_g23695</name>
</gene>
<dbReference type="InterPro" id="IPR012337">
    <property type="entry name" value="RNaseH-like_sf"/>
</dbReference>
<comment type="subcellular location">
    <subcellularLocation>
        <location evidence="1">Nucleus</location>
    </subcellularLocation>
</comment>
<keyword evidence="7" id="KW-1185">Reference proteome</keyword>
<dbReference type="GO" id="GO:0005634">
    <property type="term" value="C:nucleus"/>
    <property type="evidence" value="ECO:0007669"/>
    <property type="project" value="UniProtKB-SubCell"/>
</dbReference>
<protein>
    <submittedName>
        <fullName evidence="6">Uncharacterized protein</fullName>
    </submittedName>
</protein>
<comment type="caution">
    <text evidence="6">The sequence shown here is derived from an EMBL/GenBank/DDBJ whole genome shotgun (WGS) entry which is preliminary data.</text>
</comment>
<accession>A0AAW1KG17</accession>
<dbReference type="PANTHER" id="PTHR46481:SF10">
    <property type="entry name" value="ZINC FINGER BED DOMAIN-CONTAINING PROTEIN 39"/>
    <property type="match status" value="1"/>
</dbReference>
<evidence type="ECO:0000256" key="5">
    <source>
        <dbReference type="ARBA" id="ARBA00023242"/>
    </source>
</evidence>
<evidence type="ECO:0000256" key="1">
    <source>
        <dbReference type="ARBA" id="ARBA00004123"/>
    </source>
</evidence>
<keyword evidence="3" id="KW-0863">Zinc-finger</keyword>
<dbReference type="SUPFAM" id="SSF53098">
    <property type="entry name" value="Ribonuclease H-like"/>
    <property type="match status" value="1"/>
</dbReference>
<name>A0AAW1KG17_POPJA</name>
<evidence type="ECO:0000313" key="6">
    <source>
        <dbReference type="EMBL" id="KAK9717549.1"/>
    </source>
</evidence>
<sequence>MQITLDGIQNVTLTIDYWTSNVNESYLTVTAHYISNDYKLENYIIDTEKFSDRNSPEDIAEILKNIIHNWKIHVLAIVTDGSPKMLSAIALLEDVQHIKCFAHTLNVVIKQSMESFSEIQEIRRKCGDIIQYLKHNNNAIKVLQKMQENVSEPQLDLILEVETRWNSTYYMLQKFVDLKELITATLIASESNLDFINDNEFQIIEDVVKILKPFEEITVEMSTEEYVNISKILVIRNSLLVYLDELTFSGNSIAYYFKSEITNNMKAKMDYFDKSDIIIMASILDPRFKLLSFLTEIERGHARAKLIYECNLLVQENMEEKYITPDNPVTPSCSIWKRYDEEVKHQDSYEPTDTATFDEVQSYLGDRYLDRSNNPLNYWNEKKTKYPHLAVLAQKYLAKSSTHDALFILVTTISPTAMQWSAAKLKPTSLINNQPTPVCYQNA</sequence>
<evidence type="ECO:0000256" key="2">
    <source>
        <dbReference type="ARBA" id="ARBA00022723"/>
    </source>
</evidence>
<dbReference type="EMBL" id="JASPKY010000239">
    <property type="protein sequence ID" value="KAK9717549.1"/>
    <property type="molecule type" value="Genomic_DNA"/>
</dbReference>
<evidence type="ECO:0000256" key="4">
    <source>
        <dbReference type="ARBA" id="ARBA00022833"/>
    </source>
</evidence>
<dbReference type="PANTHER" id="PTHR46481">
    <property type="entry name" value="ZINC FINGER BED DOMAIN-CONTAINING PROTEIN 4"/>
    <property type="match status" value="1"/>
</dbReference>
<evidence type="ECO:0000256" key="3">
    <source>
        <dbReference type="ARBA" id="ARBA00022771"/>
    </source>
</evidence>
<keyword evidence="5" id="KW-0539">Nucleus</keyword>
<keyword evidence="4" id="KW-0862">Zinc</keyword>
<dbReference type="GO" id="GO:0008270">
    <property type="term" value="F:zinc ion binding"/>
    <property type="evidence" value="ECO:0007669"/>
    <property type="project" value="UniProtKB-KW"/>
</dbReference>
<dbReference type="AlphaFoldDB" id="A0AAW1KG17"/>
<dbReference type="InterPro" id="IPR052035">
    <property type="entry name" value="ZnF_BED_domain_contain"/>
</dbReference>